<dbReference type="RefSeq" id="WP_061835250.1">
    <property type="nucleotide sequence ID" value="NZ_LUKE01000002.1"/>
</dbReference>
<dbReference type="Gene3D" id="3.90.550.10">
    <property type="entry name" value="Spore Coat Polysaccharide Biosynthesis Protein SpsA, Chain A"/>
    <property type="match status" value="1"/>
</dbReference>
<dbReference type="Proteomes" id="UP000075320">
    <property type="component" value="Unassembled WGS sequence"/>
</dbReference>
<keyword evidence="3" id="KW-1185">Reference proteome</keyword>
<gene>
    <name evidence="2" type="ORF">AZI86_11055</name>
</gene>
<dbReference type="InterPro" id="IPR005835">
    <property type="entry name" value="NTP_transferase_dom"/>
</dbReference>
<dbReference type="InterPro" id="IPR013446">
    <property type="entry name" value="G1P_cyt_trans-like"/>
</dbReference>
<proteinExistence type="predicted"/>
<feature type="domain" description="Nucleotidyl transferase" evidence="1">
    <location>
        <begin position="2"/>
        <end position="216"/>
    </location>
</feature>
<name>A0A150WL54_BDEBC</name>
<keyword evidence="2" id="KW-0548">Nucleotidyltransferase</keyword>
<dbReference type="InterPro" id="IPR046981">
    <property type="entry name" value="G1P_cyt_trans"/>
</dbReference>
<sequence>MKVVILAGGLGTRLSEETVLRPKPMVEIGGMPILWHIMKIYSAHGYNEFLPALGYKGHVIKDFFLNYFSRTRDFSLNMKDGQVNYRRSANEDWVVHLNDTGHDTLTGGRLLRLKPYLLDQETFMLTYGDGVSDVNIKKLVEFHKSHGKIATVTAVRPPARFGALEIQSGKVIDFHEKPQVGEGWINGGFFVFNKGVFDYLEGDHTILEQKPLERLAKDQELMAYQHDGFWHCMDTIRDKDVLEKMWGERKASWKVWE</sequence>
<comment type="caution">
    <text evidence="2">The sequence shown here is derived from an EMBL/GenBank/DDBJ whole genome shotgun (WGS) entry which is preliminary data.</text>
</comment>
<dbReference type="CDD" id="cd02524">
    <property type="entry name" value="G1P_cytidylyltransferase"/>
    <property type="match status" value="1"/>
</dbReference>
<dbReference type="OrthoDB" id="9788272at2"/>
<evidence type="ECO:0000313" key="3">
    <source>
        <dbReference type="Proteomes" id="UP000075320"/>
    </source>
</evidence>
<reference evidence="2 3" key="1">
    <citation type="submission" date="2016-03" db="EMBL/GenBank/DDBJ databases">
        <authorList>
            <person name="Ploux O."/>
        </authorList>
    </citation>
    <scope>NUCLEOTIDE SEQUENCE [LARGE SCALE GENOMIC DNA]</scope>
    <source>
        <strain evidence="2 3">R0</strain>
    </source>
</reference>
<keyword evidence="2" id="KW-0808">Transferase</keyword>
<dbReference type="GO" id="GO:0009243">
    <property type="term" value="P:O antigen biosynthetic process"/>
    <property type="evidence" value="ECO:0007669"/>
    <property type="project" value="InterPro"/>
</dbReference>
<protein>
    <submittedName>
        <fullName evidence="2">Glucose-1-phosphate cytidylyltransferase</fullName>
    </submittedName>
</protein>
<accession>A0A150WL54</accession>
<dbReference type="SUPFAM" id="SSF53448">
    <property type="entry name" value="Nucleotide-diphospho-sugar transferases"/>
    <property type="match status" value="1"/>
</dbReference>
<dbReference type="PANTHER" id="PTHR47183:SF1">
    <property type="entry name" value="GLUCOSE-1-PHOSPHATE CYTIDYLYLTRANSFERASE"/>
    <property type="match status" value="1"/>
</dbReference>
<dbReference type="PANTHER" id="PTHR47183">
    <property type="entry name" value="GLUCOSE-1-PHOSPHATE CYTIDYLYLTRANSFERASE-RELATED"/>
    <property type="match status" value="1"/>
</dbReference>
<evidence type="ECO:0000259" key="1">
    <source>
        <dbReference type="Pfam" id="PF00483"/>
    </source>
</evidence>
<organism evidence="2 3">
    <name type="scientific">Bdellovibrio bacteriovorus</name>
    <dbReference type="NCBI Taxonomy" id="959"/>
    <lineage>
        <taxon>Bacteria</taxon>
        <taxon>Pseudomonadati</taxon>
        <taxon>Bdellovibrionota</taxon>
        <taxon>Bdellovibrionia</taxon>
        <taxon>Bdellovibrionales</taxon>
        <taxon>Pseudobdellovibrionaceae</taxon>
        <taxon>Bdellovibrio</taxon>
    </lineage>
</organism>
<evidence type="ECO:0000313" key="2">
    <source>
        <dbReference type="EMBL" id="KYG64739.1"/>
    </source>
</evidence>
<dbReference type="Pfam" id="PF00483">
    <property type="entry name" value="NTP_transferase"/>
    <property type="match status" value="1"/>
</dbReference>
<dbReference type="EMBL" id="LUKE01000002">
    <property type="protein sequence ID" value="KYG64739.1"/>
    <property type="molecule type" value="Genomic_DNA"/>
</dbReference>
<dbReference type="AlphaFoldDB" id="A0A150WL54"/>
<dbReference type="GO" id="GO:0047343">
    <property type="term" value="F:glucose-1-phosphate cytidylyltransferase activity"/>
    <property type="evidence" value="ECO:0007669"/>
    <property type="project" value="InterPro"/>
</dbReference>
<dbReference type="InterPro" id="IPR029044">
    <property type="entry name" value="Nucleotide-diphossugar_trans"/>
</dbReference>
<dbReference type="NCBIfam" id="TIGR02623">
    <property type="entry name" value="G1P_cyt_trans"/>
    <property type="match status" value="1"/>
</dbReference>